<evidence type="ECO:0000259" key="4">
    <source>
        <dbReference type="Pfam" id="PF01168"/>
    </source>
</evidence>
<sequence length="300" mass="32504">YADISLNTEPAVIRLLSRHAAKRRKRHQIVLMIELGDLREGIMPSDVGEVVAETLELEGVELIGLGTNLACYGGVKPTEKNMAKLSGIAERLRDEYSIALEVISGGNSANYAWFVSTPEVGQVNNLRIGESILLGRETLSRERIPGLHTDAFTLIAEVIELKDKPSSVAGPRCQDAFGNTPVFQDRGTVAKAILGIGKQDVDVSGITPRIAVQCLGASSDHLILDARDTDLRVGSEVAFDVNYGALLRAMTSPYVSKEYRCASPHVLPDTSTHAAMPKGVARILWTEVHPHPEAFLDKEG</sequence>
<feature type="domain" description="Alanine racemase N-terminal" evidence="4">
    <location>
        <begin position="12"/>
        <end position="132"/>
    </location>
</feature>
<comment type="caution">
    <text evidence="5">The sequence shown here is derived from an EMBL/GenBank/DDBJ whole genome shotgun (WGS) entry which is preliminary data.</text>
</comment>
<comment type="cofactor">
    <cofactor evidence="1">
        <name>pyridoxal 5'-phosphate</name>
        <dbReference type="ChEBI" id="CHEBI:597326"/>
    </cofactor>
</comment>
<keyword evidence="2" id="KW-0663">Pyridoxal phosphate</keyword>
<feature type="non-terminal residue" evidence="5">
    <location>
        <position position="1"/>
    </location>
</feature>
<dbReference type="InterPro" id="IPR000821">
    <property type="entry name" value="Ala_racemase"/>
</dbReference>
<evidence type="ECO:0000313" key="5">
    <source>
        <dbReference type="EMBL" id="KKL44512.1"/>
    </source>
</evidence>
<evidence type="ECO:0000256" key="1">
    <source>
        <dbReference type="ARBA" id="ARBA00001933"/>
    </source>
</evidence>
<dbReference type="InterPro" id="IPR001608">
    <property type="entry name" value="Ala_racemase_N"/>
</dbReference>
<dbReference type="PANTHER" id="PTHR30511">
    <property type="entry name" value="ALANINE RACEMASE"/>
    <property type="match status" value="1"/>
</dbReference>
<reference evidence="5" key="1">
    <citation type="journal article" date="2015" name="Nature">
        <title>Complex archaea that bridge the gap between prokaryotes and eukaryotes.</title>
        <authorList>
            <person name="Spang A."/>
            <person name="Saw J.H."/>
            <person name="Jorgensen S.L."/>
            <person name="Zaremba-Niedzwiedzka K."/>
            <person name="Martijn J."/>
            <person name="Lind A.E."/>
            <person name="van Eijk R."/>
            <person name="Schleper C."/>
            <person name="Guy L."/>
            <person name="Ettema T.J."/>
        </authorList>
    </citation>
    <scope>NUCLEOTIDE SEQUENCE</scope>
</reference>
<dbReference type="GO" id="GO:0005829">
    <property type="term" value="C:cytosol"/>
    <property type="evidence" value="ECO:0007669"/>
    <property type="project" value="TreeGrafter"/>
</dbReference>
<dbReference type="InterPro" id="IPR029066">
    <property type="entry name" value="PLP-binding_barrel"/>
</dbReference>
<dbReference type="GO" id="GO:0030170">
    <property type="term" value="F:pyridoxal phosphate binding"/>
    <property type="evidence" value="ECO:0007669"/>
    <property type="project" value="TreeGrafter"/>
</dbReference>
<organism evidence="5">
    <name type="scientific">marine sediment metagenome</name>
    <dbReference type="NCBI Taxonomy" id="412755"/>
    <lineage>
        <taxon>unclassified sequences</taxon>
        <taxon>metagenomes</taxon>
        <taxon>ecological metagenomes</taxon>
    </lineage>
</organism>
<dbReference type="EMBL" id="LAZR01034730">
    <property type="protein sequence ID" value="KKL44512.1"/>
    <property type="molecule type" value="Genomic_DNA"/>
</dbReference>
<dbReference type="Pfam" id="PF01168">
    <property type="entry name" value="Ala_racemase_N"/>
    <property type="match status" value="1"/>
</dbReference>
<dbReference type="Gene3D" id="3.20.20.10">
    <property type="entry name" value="Alanine racemase"/>
    <property type="match status" value="1"/>
</dbReference>
<gene>
    <name evidence="5" type="ORF">LCGC14_2364950</name>
</gene>
<accession>A0A0F9F091</accession>
<dbReference type="GO" id="GO:0008784">
    <property type="term" value="F:alanine racemase activity"/>
    <property type="evidence" value="ECO:0007669"/>
    <property type="project" value="TreeGrafter"/>
</dbReference>
<dbReference type="AlphaFoldDB" id="A0A0F9F091"/>
<proteinExistence type="predicted"/>
<keyword evidence="3" id="KW-0413">Isomerase</keyword>
<dbReference type="PANTHER" id="PTHR30511:SF3">
    <property type="entry name" value="LYSINE RACEMASE"/>
    <property type="match status" value="1"/>
</dbReference>
<evidence type="ECO:0000256" key="2">
    <source>
        <dbReference type="ARBA" id="ARBA00022898"/>
    </source>
</evidence>
<protein>
    <recommendedName>
        <fullName evidence="4">Alanine racemase N-terminal domain-containing protein</fullName>
    </recommendedName>
</protein>
<dbReference type="SUPFAM" id="SSF51419">
    <property type="entry name" value="PLP-binding barrel"/>
    <property type="match status" value="1"/>
</dbReference>
<name>A0A0F9F091_9ZZZZ</name>
<evidence type="ECO:0000256" key="3">
    <source>
        <dbReference type="ARBA" id="ARBA00023235"/>
    </source>
</evidence>